<name>A0ACB8BID1_9AGAM</name>
<gene>
    <name evidence="1" type="ORF">BV22DRAFT_457558</name>
</gene>
<dbReference type="Proteomes" id="UP000790709">
    <property type="component" value="Unassembled WGS sequence"/>
</dbReference>
<evidence type="ECO:0000313" key="1">
    <source>
        <dbReference type="EMBL" id="KAH7925130.1"/>
    </source>
</evidence>
<dbReference type="EMBL" id="MU266408">
    <property type="protein sequence ID" value="KAH7925130.1"/>
    <property type="molecule type" value="Genomic_DNA"/>
</dbReference>
<comment type="caution">
    <text evidence="1">The sequence shown here is derived from an EMBL/GenBank/DDBJ whole genome shotgun (WGS) entry which is preliminary data.</text>
</comment>
<accession>A0ACB8BID1</accession>
<organism evidence="1 2">
    <name type="scientific">Leucogyrophana mollusca</name>
    <dbReference type="NCBI Taxonomy" id="85980"/>
    <lineage>
        <taxon>Eukaryota</taxon>
        <taxon>Fungi</taxon>
        <taxon>Dikarya</taxon>
        <taxon>Basidiomycota</taxon>
        <taxon>Agaricomycotina</taxon>
        <taxon>Agaricomycetes</taxon>
        <taxon>Agaricomycetidae</taxon>
        <taxon>Boletales</taxon>
        <taxon>Boletales incertae sedis</taxon>
        <taxon>Leucogyrophana</taxon>
    </lineage>
</organism>
<protein>
    <submittedName>
        <fullName evidence="1">Uncharacterized protein</fullName>
    </submittedName>
</protein>
<evidence type="ECO:0000313" key="2">
    <source>
        <dbReference type="Proteomes" id="UP000790709"/>
    </source>
</evidence>
<reference evidence="1" key="1">
    <citation type="journal article" date="2021" name="New Phytol.">
        <title>Evolutionary innovations through gain and loss of genes in the ectomycorrhizal Boletales.</title>
        <authorList>
            <person name="Wu G."/>
            <person name="Miyauchi S."/>
            <person name="Morin E."/>
            <person name="Kuo A."/>
            <person name="Drula E."/>
            <person name="Varga T."/>
            <person name="Kohler A."/>
            <person name="Feng B."/>
            <person name="Cao Y."/>
            <person name="Lipzen A."/>
            <person name="Daum C."/>
            <person name="Hundley H."/>
            <person name="Pangilinan J."/>
            <person name="Johnson J."/>
            <person name="Barry K."/>
            <person name="LaButti K."/>
            <person name="Ng V."/>
            <person name="Ahrendt S."/>
            <person name="Min B."/>
            <person name="Choi I.G."/>
            <person name="Park H."/>
            <person name="Plett J.M."/>
            <person name="Magnuson J."/>
            <person name="Spatafora J.W."/>
            <person name="Nagy L.G."/>
            <person name="Henrissat B."/>
            <person name="Grigoriev I.V."/>
            <person name="Yang Z.L."/>
            <person name="Xu J."/>
            <person name="Martin F.M."/>
        </authorList>
    </citation>
    <scope>NUCLEOTIDE SEQUENCE</scope>
    <source>
        <strain evidence="1">KUC20120723A-06</strain>
    </source>
</reference>
<proteinExistence type="predicted"/>
<sequence length="498" mass="55818">MNQSSRAYQDVSDKPSSISSGMGEVDRPDLHKRGVSQLHTLSNLSAELQATEEQGREFLRRSLEHTGRASALRRRLVTLSASKDENPRGRDLPILRLPCELLIEIFNHGRVLHTGRCPYELLISHVCRRCRATIITTPSMWTNIYIPATRNPESAALFTLYIDRSQNLPLNVLLEVPDIDTPNLERYLPICTRQARAVVSCAHRLRSLKVIVLQELAHHLLSHFRDMRAPLLRELRIIMTGYIHRQVYSLPYFPLIGGGAPVLSILELDLAAQCFSTYPVSSQYLTSLVLSSSAFPFNRNSMTHHEFQGFVGALPNLSSLGLKGAPIDFPNVTNDVINIPNLLLSTPTLQELRVFLDPDEPEDNDEFLDFLETISGSDFFQVHSLSLSLSLVKKSDVCNIFRAFPNVTHVTLVGDCASTILKSWEMSFAHFSPGDPRGPWPQLQQLEFYEPALDWVTLIFSQSREYGRGLEEVVGNIAPGVYQCGSGIWCTCCSSDPS</sequence>
<keyword evidence="2" id="KW-1185">Reference proteome</keyword>